<accession>A0A8J2ZNL4</accession>
<feature type="region of interest" description="Disordered" evidence="1">
    <location>
        <begin position="151"/>
        <end position="194"/>
    </location>
</feature>
<evidence type="ECO:0000256" key="1">
    <source>
        <dbReference type="SAM" id="MobiDB-lite"/>
    </source>
</evidence>
<gene>
    <name evidence="2" type="ORF">GCM10011415_38240</name>
</gene>
<protein>
    <recommendedName>
        <fullName evidence="4">DUF3306 domain-containing protein</fullName>
    </recommendedName>
</protein>
<comment type="caution">
    <text evidence="2">The sequence shown here is derived from an EMBL/GenBank/DDBJ whole genome shotgun (WGS) entry which is preliminary data.</text>
</comment>
<evidence type="ECO:0008006" key="4">
    <source>
        <dbReference type="Google" id="ProtNLM"/>
    </source>
</evidence>
<evidence type="ECO:0000313" key="2">
    <source>
        <dbReference type="EMBL" id="GGG84482.1"/>
    </source>
</evidence>
<dbReference type="RefSeq" id="WP_188791892.1">
    <property type="nucleotide sequence ID" value="NZ_BMJV01000010.1"/>
</dbReference>
<reference evidence="2" key="2">
    <citation type="submission" date="2020-09" db="EMBL/GenBank/DDBJ databases">
        <authorList>
            <person name="Sun Q."/>
            <person name="Zhou Y."/>
        </authorList>
    </citation>
    <scope>NUCLEOTIDE SEQUENCE</scope>
    <source>
        <strain evidence="2">CGMCC 1.15762</strain>
    </source>
</reference>
<organism evidence="2 3">
    <name type="scientific">Salipiger pallidus</name>
    <dbReference type="NCBI Taxonomy" id="1775170"/>
    <lineage>
        <taxon>Bacteria</taxon>
        <taxon>Pseudomonadati</taxon>
        <taxon>Pseudomonadota</taxon>
        <taxon>Alphaproteobacteria</taxon>
        <taxon>Rhodobacterales</taxon>
        <taxon>Roseobacteraceae</taxon>
        <taxon>Salipiger</taxon>
    </lineage>
</organism>
<proteinExistence type="predicted"/>
<dbReference type="Pfam" id="PF11748">
    <property type="entry name" value="DUF3306"/>
    <property type="match status" value="1"/>
</dbReference>
<dbReference type="Proteomes" id="UP000617145">
    <property type="component" value="Unassembled WGS sequence"/>
</dbReference>
<name>A0A8J2ZNL4_9RHOB</name>
<evidence type="ECO:0000313" key="3">
    <source>
        <dbReference type="Proteomes" id="UP000617145"/>
    </source>
</evidence>
<keyword evidence="3" id="KW-1185">Reference proteome</keyword>
<sequence length="212" mass="22999">MSGFWTRRREAVAAEERAEVEAVVAAETAAQEAALEERSDAELLAELGLPEPETLVGGEELQRFLAAQLPQRLKRRALRTLWRSNPVLACLDGLNDYEDDFTDAAVCKGAVNTLYEVGRGFAQQVKEVADKLPEADAASDHEPLAEPLDQPLAEAPDAPASIASEDIAPLPKPPTQMAVSAPSPAIEEPVEDAYIHPRLRRMTFQFDQGGTA</sequence>
<dbReference type="InterPro" id="IPR021735">
    <property type="entry name" value="DUF3306"/>
</dbReference>
<reference evidence="2" key="1">
    <citation type="journal article" date="2014" name="Int. J. Syst. Evol. Microbiol.">
        <title>Complete genome sequence of Corynebacterium casei LMG S-19264T (=DSM 44701T), isolated from a smear-ripened cheese.</title>
        <authorList>
            <consortium name="US DOE Joint Genome Institute (JGI-PGF)"/>
            <person name="Walter F."/>
            <person name="Albersmeier A."/>
            <person name="Kalinowski J."/>
            <person name="Ruckert C."/>
        </authorList>
    </citation>
    <scope>NUCLEOTIDE SEQUENCE</scope>
    <source>
        <strain evidence="2">CGMCC 1.15762</strain>
    </source>
</reference>
<dbReference type="AlphaFoldDB" id="A0A8J2ZNL4"/>
<dbReference type="EMBL" id="BMJV01000010">
    <property type="protein sequence ID" value="GGG84482.1"/>
    <property type="molecule type" value="Genomic_DNA"/>
</dbReference>